<organism evidence="2 3">
    <name type="scientific">Capsella rubella</name>
    <dbReference type="NCBI Taxonomy" id="81985"/>
    <lineage>
        <taxon>Eukaryota</taxon>
        <taxon>Viridiplantae</taxon>
        <taxon>Streptophyta</taxon>
        <taxon>Embryophyta</taxon>
        <taxon>Tracheophyta</taxon>
        <taxon>Spermatophyta</taxon>
        <taxon>Magnoliopsida</taxon>
        <taxon>eudicotyledons</taxon>
        <taxon>Gunneridae</taxon>
        <taxon>Pentapetalae</taxon>
        <taxon>rosids</taxon>
        <taxon>malvids</taxon>
        <taxon>Brassicales</taxon>
        <taxon>Brassicaceae</taxon>
        <taxon>Camelineae</taxon>
        <taxon>Capsella</taxon>
    </lineage>
</organism>
<dbReference type="GO" id="GO:0003723">
    <property type="term" value="F:RNA binding"/>
    <property type="evidence" value="ECO:0007669"/>
    <property type="project" value="InterPro"/>
</dbReference>
<dbReference type="GO" id="GO:0022625">
    <property type="term" value="C:cytosolic large ribosomal subunit"/>
    <property type="evidence" value="ECO:0007669"/>
    <property type="project" value="InterPro"/>
</dbReference>
<evidence type="ECO:0000313" key="2">
    <source>
        <dbReference type="EMBL" id="EOA18315.1"/>
    </source>
</evidence>
<dbReference type="OrthoDB" id="1102727at2759"/>
<dbReference type="GO" id="GO:0003735">
    <property type="term" value="F:structural constituent of ribosome"/>
    <property type="evidence" value="ECO:0007669"/>
    <property type="project" value="InterPro"/>
</dbReference>
<dbReference type="SUPFAM" id="SSF48140">
    <property type="entry name" value="Ribosomal protein L19 (L19e)"/>
    <property type="match status" value="1"/>
</dbReference>
<proteinExistence type="predicted"/>
<dbReference type="InterPro" id="IPR039547">
    <property type="entry name" value="Ribosomal_eL19"/>
</dbReference>
<dbReference type="KEGG" id="crb:17877693"/>
<sequence length="112" mass="13475">MAPMNFHLRSRARRKYHQPAGYSKSAMEAMPRKMKYLMRRLKMLKRLLKRLYQDEKMYDKHVYHDMFMKVKGKRVLIESMHKFSREKRFASSCEKRLAQQPEGEEAAPVPAP</sequence>
<evidence type="ECO:0000313" key="3">
    <source>
        <dbReference type="Proteomes" id="UP000029121"/>
    </source>
</evidence>
<protein>
    <recommendedName>
        <fullName evidence="4">Ribosomal protein L19/L19e domain-containing protein</fullName>
    </recommendedName>
</protein>
<dbReference type="Proteomes" id="UP000029121">
    <property type="component" value="Unassembled WGS sequence"/>
</dbReference>
<feature type="compositionally biased region" description="Basic residues" evidence="1">
    <location>
        <begin position="8"/>
        <end position="17"/>
    </location>
</feature>
<evidence type="ECO:0000256" key="1">
    <source>
        <dbReference type="SAM" id="MobiDB-lite"/>
    </source>
</evidence>
<dbReference type="AlphaFoldDB" id="R0H121"/>
<gene>
    <name evidence="2" type="ORF">CARUB_v10006830mg</name>
</gene>
<reference evidence="3" key="1">
    <citation type="journal article" date="2013" name="Nat. Genet.">
        <title>The Capsella rubella genome and the genomic consequences of rapid mating system evolution.</title>
        <authorList>
            <person name="Slotte T."/>
            <person name="Hazzouri K.M."/>
            <person name="Agren J.A."/>
            <person name="Koenig D."/>
            <person name="Maumus F."/>
            <person name="Guo Y.L."/>
            <person name="Steige K."/>
            <person name="Platts A.E."/>
            <person name="Escobar J.S."/>
            <person name="Newman L.K."/>
            <person name="Wang W."/>
            <person name="Mandakova T."/>
            <person name="Vello E."/>
            <person name="Smith L.M."/>
            <person name="Henz S.R."/>
            <person name="Steffen J."/>
            <person name="Takuno S."/>
            <person name="Brandvain Y."/>
            <person name="Coop G."/>
            <person name="Andolfatto P."/>
            <person name="Hu T.T."/>
            <person name="Blanchette M."/>
            <person name="Clark R.M."/>
            <person name="Quesneville H."/>
            <person name="Nordborg M."/>
            <person name="Gaut B.S."/>
            <person name="Lysak M.A."/>
            <person name="Jenkins J."/>
            <person name="Grimwood J."/>
            <person name="Chapman J."/>
            <person name="Prochnik S."/>
            <person name="Shu S."/>
            <person name="Rokhsar D."/>
            <person name="Schmutz J."/>
            <person name="Weigel D."/>
            <person name="Wright S.I."/>
        </authorList>
    </citation>
    <scope>NUCLEOTIDE SEQUENCE [LARGE SCALE GENOMIC DNA]</scope>
    <source>
        <strain evidence="3">cv. Monte Gargano</strain>
    </source>
</reference>
<accession>R0H121</accession>
<dbReference type="PANTHER" id="PTHR10722">
    <property type="entry name" value="60S RIBOSOMAL PROTEIN L19"/>
    <property type="match status" value="1"/>
</dbReference>
<dbReference type="EMBL" id="KB870811">
    <property type="protein sequence ID" value="EOA18315.1"/>
    <property type="molecule type" value="Genomic_DNA"/>
</dbReference>
<dbReference type="GO" id="GO:0006412">
    <property type="term" value="P:translation"/>
    <property type="evidence" value="ECO:0007669"/>
    <property type="project" value="InterPro"/>
</dbReference>
<dbReference type="InterPro" id="IPR035970">
    <property type="entry name" value="60S_ribosomal_eL19_sf"/>
</dbReference>
<dbReference type="Gene3D" id="1.10.1200.240">
    <property type="match status" value="1"/>
</dbReference>
<evidence type="ECO:0008006" key="4">
    <source>
        <dbReference type="Google" id="ProtNLM"/>
    </source>
</evidence>
<dbReference type="eggNOG" id="KOG1696">
    <property type="taxonomic scope" value="Eukaryota"/>
</dbReference>
<name>R0H121_9BRAS</name>
<feature type="region of interest" description="Disordered" evidence="1">
    <location>
        <begin position="1"/>
        <end position="24"/>
    </location>
</feature>
<dbReference type="STRING" id="81985.R0H121"/>
<keyword evidence="3" id="KW-1185">Reference proteome</keyword>